<dbReference type="InterPro" id="IPR011682">
    <property type="entry name" value="Glyco_hydro_38_C"/>
</dbReference>
<dbReference type="InterPro" id="IPR011330">
    <property type="entry name" value="Glyco_hydro/deAcase_b/a-brl"/>
</dbReference>
<dbReference type="InterPro" id="IPR028995">
    <property type="entry name" value="Glyco_hydro_57/38_cen_sf"/>
</dbReference>
<dbReference type="Pfam" id="PF22907">
    <property type="entry name" value="Ams1-like_1st"/>
    <property type="match status" value="1"/>
</dbReference>
<dbReference type="EMBL" id="JAVIZA010000001">
    <property type="protein sequence ID" value="MDR6167407.1"/>
    <property type="molecule type" value="Genomic_DNA"/>
</dbReference>
<keyword evidence="2" id="KW-0479">Metal-binding</keyword>
<dbReference type="Gene3D" id="2.70.98.30">
    <property type="entry name" value="Golgi alpha-mannosidase II, domain 4"/>
    <property type="match status" value="1"/>
</dbReference>
<dbReference type="Pfam" id="PF07748">
    <property type="entry name" value="Glyco_hydro_38C"/>
    <property type="match status" value="1"/>
</dbReference>
<evidence type="ECO:0000256" key="1">
    <source>
        <dbReference type="ARBA" id="ARBA00009792"/>
    </source>
</evidence>
<feature type="region of interest" description="Disordered" evidence="5">
    <location>
        <begin position="804"/>
        <end position="1014"/>
    </location>
</feature>
<evidence type="ECO:0000256" key="3">
    <source>
        <dbReference type="ARBA" id="ARBA00022801"/>
    </source>
</evidence>
<dbReference type="InterPro" id="IPR015341">
    <property type="entry name" value="Glyco_hydro_38_cen"/>
</dbReference>
<dbReference type="InterPro" id="IPR054723">
    <property type="entry name" value="Ams1-like_N"/>
</dbReference>
<gene>
    <name evidence="8" type="ORF">QE367_001611</name>
</gene>
<dbReference type="InterPro" id="IPR007374">
    <property type="entry name" value="ASCH_domain"/>
</dbReference>
<dbReference type="Pfam" id="PF04266">
    <property type="entry name" value="ASCH"/>
    <property type="match status" value="1"/>
</dbReference>
<dbReference type="Proteomes" id="UP001260188">
    <property type="component" value="Unassembled WGS sequence"/>
</dbReference>
<evidence type="ECO:0000256" key="2">
    <source>
        <dbReference type="ARBA" id="ARBA00022723"/>
    </source>
</evidence>
<feature type="compositionally biased region" description="Basic residues" evidence="5">
    <location>
        <begin position="887"/>
        <end position="913"/>
    </location>
</feature>
<keyword evidence="4" id="KW-0326">Glycosidase</keyword>
<dbReference type="InterPro" id="IPR000602">
    <property type="entry name" value="Glyco_hydro_38_N"/>
</dbReference>
<feature type="domain" description="Glycoside hydrolase family 38 central" evidence="6">
    <location>
        <begin position="519"/>
        <end position="597"/>
    </location>
</feature>
<dbReference type="InterPro" id="IPR011013">
    <property type="entry name" value="Gal_mutarotase_sf_dom"/>
</dbReference>
<organism evidence="8 9">
    <name type="scientific">Microbacterium paludicola</name>
    <dbReference type="NCBI Taxonomy" id="300019"/>
    <lineage>
        <taxon>Bacteria</taxon>
        <taxon>Bacillati</taxon>
        <taxon>Actinomycetota</taxon>
        <taxon>Actinomycetes</taxon>
        <taxon>Micrococcales</taxon>
        <taxon>Microbacteriaceae</taxon>
        <taxon>Microbacterium</taxon>
    </lineage>
</organism>
<dbReference type="InterPro" id="IPR015947">
    <property type="entry name" value="PUA-like_sf"/>
</dbReference>
<name>A0ABU1I0I9_9MICO</name>
<accession>A0ABU1I0I9</accession>
<protein>
    <submittedName>
        <fullName evidence="8">Alpha-mannosidase/uncharacterized protein YhfF</fullName>
    </submittedName>
</protein>
<evidence type="ECO:0000256" key="4">
    <source>
        <dbReference type="ARBA" id="ARBA00023295"/>
    </source>
</evidence>
<evidence type="ECO:0000313" key="9">
    <source>
        <dbReference type="Proteomes" id="UP001260188"/>
    </source>
</evidence>
<dbReference type="InterPro" id="IPR027291">
    <property type="entry name" value="Glyco_hydro_38_N_sf"/>
</dbReference>
<dbReference type="SUPFAM" id="SSF88697">
    <property type="entry name" value="PUA domain-like"/>
    <property type="match status" value="1"/>
</dbReference>
<proteinExistence type="inferred from homology"/>
<dbReference type="SUPFAM" id="SSF88688">
    <property type="entry name" value="Families 57/38 glycoside transferase middle domain"/>
    <property type="match status" value="1"/>
</dbReference>
<feature type="compositionally biased region" description="Basic residues" evidence="5">
    <location>
        <begin position="825"/>
        <end position="834"/>
    </location>
</feature>
<dbReference type="PANTHER" id="PTHR46017">
    <property type="entry name" value="ALPHA-MANNOSIDASE 2C1"/>
    <property type="match status" value="1"/>
</dbReference>
<reference evidence="8 9" key="1">
    <citation type="submission" date="2023-08" db="EMBL/GenBank/DDBJ databases">
        <title>Functional and genomic diversity of the sorghum phyllosphere microbiome.</title>
        <authorList>
            <person name="Shade A."/>
        </authorList>
    </citation>
    <scope>NUCLEOTIDE SEQUENCE [LARGE SCALE GENOMIC DNA]</scope>
    <source>
        <strain evidence="8 9">SORGH_AS_0919</strain>
    </source>
</reference>
<evidence type="ECO:0000313" key="8">
    <source>
        <dbReference type="EMBL" id="MDR6167407.1"/>
    </source>
</evidence>
<feature type="compositionally biased region" description="Basic residues" evidence="5">
    <location>
        <begin position="931"/>
        <end position="944"/>
    </location>
</feature>
<dbReference type="SUPFAM" id="SSF74650">
    <property type="entry name" value="Galactose mutarotase-like"/>
    <property type="match status" value="1"/>
</dbReference>
<feature type="compositionally biased region" description="Basic and acidic residues" evidence="5">
    <location>
        <begin position="872"/>
        <end position="886"/>
    </location>
</feature>
<dbReference type="PANTHER" id="PTHR46017:SF1">
    <property type="entry name" value="ALPHA-MANNOSIDASE 2C1"/>
    <property type="match status" value="1"/>
</dbReference>
<dbReference type="SUPFAM" id="SSF88713">
    <property type="entry name" value="Glycoside hydrolase/deacetylase"/>
    <property type="match status" value="1"/>
</dbReference>
<comment type="caution">
    <text evidence="8">The sequence shown here is derived from an EMBL/GenBank/DDBJ whole genome shotgun (WGS) entry which is preliminary data.</text>
</comment>
<evidence type="ECO:0000259" key="6">
    <source>
        <dbReference type="SMART" id="SM00872"/>
    </source>
</evidence>
<comment type="similarity">
    <text evidence="1">Belongs to the glycosyl hydrolase 38 family.</text>
</comment>
<feature type="compositionally biased region" description="Basic residues" evidence="5">
    <location>
        <begin position="967"/>
        <end position="988"/>
    </location>
</feature>
<evidence type="ECO:0000256" key="5">
    <source>
        <dbReference type="SAM" id="MobiDB-lite"/>
    </source>
</evidence>
<evidence type="ECO:0000259" key="7">
    <source>
        <dbReference type="SMART" id="SM01022"/>
    </source>
</evidence>
<dbReference type="Pfam" id="PF01074">
    <property type="entry name" value="Glyco_hydro_38N"/>
    <property type="match status" value="1"/>
</dbReference>
<dbReference type="SMART" id="SM00872">
    <property type="entry name" value="Alpha-mann_mid"/>
    <property type="match status" value="1"/>
</dbReference>
<sequence length="1178" mass="131456">MHDDIPLTTGRAARVLTERIRPAIHSHRTPLEIAAHRLPGEPIAAADGLALEFERFEAGSPWGPAWSTTWFRARGRVPAEWAGRRVEALVDLGFDPNMPGFQCEGLVYLPSGEPVKSLNPRNQWVRIAEEAAGDEEVEFYIEAAANPVLLDYHPFLPTQEGDIRTSSPRPLYTVRHMDLAVFEPEVHELALDLEVLVELQAELPETAPRRMRILQALDDALDRLDLQCIPETAADARAALADVLASPAEASAHRISAIGHAHIDSAWLWPVRETIRKVARTSTTMTELLGESADFQYGMSSAQQYAWLKEHRPEVWAKVKDAVATGRFLPLGGMWVESDTVMPTGEAIARQFLYGQRFFEEEFGIRSRGVWLPDSFGYSPALPQLMRRAGFEWFFTQKISWNQVNRFPHHTFAWEGIDGSRMFTHFPPMDTYNSQLSGMEVAKASRQFRESRVASGSIAPVGWGDGGGGTTREMTGKAERLADLEGSARVQWEHPDAFFERAMAELPKPPVWVGELYLELHRATLTSQHKTKQGNRRTEHLLIEAEAWWATAAWRTGADYPYDELDALWRQVLLQQFHDILPGTSIAWVHREAVEQYERVAAAAEALIDRAQELLAGSGDERIVFNASPLTRDGVPGLGAASAAPPAGAVEVREHDGGFVLTNDLVRVTISDAGLITSAIDLATGRETIPTGEPANLLQLHQDFPNMWDAWDVDRFYRNRVTDITGIDALAADIRDGAAHVRIARSFSASALTQELVLRPGSRTIEISQRTDWHEVEKFLKVAFPLAIQAEHTAAETQFGYRQAGDPHQHQLGGGEVRDVDAPFRARRRSGLRGRPRDRLDLRIRRHARGRPRPRRHHDGSALAAACAALPRPRDRSGRAEPPLRPRDRRRHRGRDRRRPRAEHRDARAHRSARGAARDGDARHPGLGGQARRRSLGRPRRARVRAGGSTCRGRTAHRRCGDDPRGIAHRGRPRRDRARRRPRGRRTPTLRGAHVPGGRVVRCQDGGMTETTGSSRALPLDEAAAAAMWEQYRSAHPEAVLAAPEYTVEHFGDNARLADELLGIVLAGGKRATAELVADFVARGDLIPRIGSHWIACDSTGAPRIVIRTTELRLGPFASADAAFAADEGEDDLSLESWQREHRRYWTRVAAARGAEWSEDEDIVFERFSVVWPPEHAD</sequence>
<dbReference type="InterPro" id="IPR037094">
    <property type="entry name" value="Glyco_hydro_38_cen_sf"/>
</dbReference>
<keyword evidence="3" id="KW-0378">Hydrolase</keyword>
<dbReference type="SMART" id="SM01022">
    <property type="entry name" value="ASCH"/>
    <property type="match status" value="1"/>
</dbReference>
<dbReference type="Gene3D" id="3.20.110.10">
    <property type="entry name" value="Glycoside hydrolase 38, N terminal domain"/>
    <property type="match status" value="1"/>
</dbReference>
<feature type="compositionally biased region" description="Basic residues" evidence="5">
    <location>
        <begin position="844"/>
        <end position="858"/>
    </location>
</feature>
<dbReference type="CDD" id="cd06553">
    <property type="entry name" value="ASCH_Ef3133_like"/>
    <property type="match status" value="1"/>
</dbReference>
<keyword evidence="9" id="KW-1185">Reference proteome</keyword>
<dbReference type="CDD" id="cd10789">
    <property type="entry name" value="GH38N_AMII_ER_cytosolic"/>
    <property type="match status" value="1"/>
</dbReference>
<dbReference type="InterPro" id="IPR009326">
    <property type="entry name" value="DUF984"/>
</dbReference>
<feature type="domain" description="ASCH" evidence="7">
    <location>
        <begin position="1049"/>
        <end position="1172"/>
    </location>
</feature>
<dbReference type="Gene3D" id="3.10.400.10">
    <property type="entry name" value="Sulfate adenylyltransferase"/>
    <property type="match status" value="1"/>
</dbReference>
<dbReference type="Gene3D" id="1.20.1270.50">
    <property type="entry name" value="Glycoside hydrolase family 38, central domain"/>
    <property type="match status" value="1"/>
</dbReference>
<dbReference type="Pfam" id="PF09261">
    <property type="entry name" value="Alpha-mann_mid"/>
    <property type="match status" value="1"/>
</dbReference>